<accession>A0A4U1CA01</accession>
<organism evidence="3 4">
    <name type="scientific">Pedobacter cryotolerans</name>
    <dbReference type="NCBI Taxonomy" id="2571270"/>
    <lineage>
        <taxon>Bacteria</taxon>
        <taxon>Pseudomonadati</taxon>
        <taxon>Bacteroidota</taxon>
        <taxon>Sphingobacteriia</taxon>
        <taxon>Sphingobacteriales</taxon>
        <taxon>Sphingobacteriaceae</taxon>
        <taxon>Pedobacter</taxon>
    </lineage>
</organism>
<evidence type="ECO:0000313" key="4">
    <source>
        <dbReference type="Proteomes" id="UP000310477"/>
    </source>
</evidence>
<proteinExistence type="predicted"/>
<sequence>MRYQDIIKSTLANKRNTNMATVAIIGGVAVGLALGALFATKKGKSAQKQLTNFLAKVAGRKSEKNAHQKLSSVISDVRSHVKQNAEGLLSAKQQTNAPAEIKLENVTNNWKKPQEHQLFPNEPSRS</sequence>
<name>A0A4U1CA01_9SPHI</name>
<comment type="caution">
    <text evidence="3">The sequence shown here is derived from an EMBL/GenBank/DDBJ whole genome shotgun (WGS) entry which is preliminary data.</text>
</comment>
<feature type="region of interest" description="Disordered" evidence="1">
    <location>
        <begin position="105"/>
        <end position="126"/>
    </location>
</feature>
<dbReference type="Proteomes" id="UP000310477">
    <property type="component" value="Unassembled WGS sequence"/>
</dbReference>
<reference evidence="3 4" key="1">
    <citation type="submission" date="2019-04" db="EMBL/GenBank/DDBJ databases">
        <title>Pedobacter sp. AR-2-6 sp. nov., isolated from Arctic soil.</title>
        <authorList>
            <person name="Dahal R.H."/>
            <person name="Kim D.-U."/>
        </authorList>
    </citation>
    <scope>NUCLEOTIDE SEQUENCE [LARGE SCALE GENOMIC DNA]</scope>
    <source>
        <strain evidence="3 4">AR-2-6</strain>
    </source>
</reference>
<evidence type="ECO:0000256" key="2">
    <source>
        <dbReference type="SAM" id="Phobius"/>
    </source>
</evidence>
<dbReference type="RefSeq" id="WP_136875051.1">
    <property type="nucleotide sequence ID" value="NZ_SWBO01000002.1"/>
</dbReference>
<feature type="transmembrane region" description="Helical" evidence="2">
    <location>
        <begin position="20"/>
        <end position="39"/>
    </location>
</feature>
<keyword evidence="2" id="KW-0472">Membrane</keyword>
<gene>
    <name evidence="3" type="ORF">FA045_04900</name>
</gene>
<keyword evidence="2" id="KW-0812">Transmembrane</keyword>
<evidence type="ECO:0000256" key="1">
    <source>
        <dbReference type="SAM" id="MobiDB-lite"/>
    </source>
</evidence>
<keyword evidence="4" id="KW-1185">Reference proteome</keyword>
<keyword evidence="2" id="KW-1133">Transmembrane helix</keyword>
<dbReference type="EMBL" id="SWBO01000002">
    <property type="protein sequence ID" value="TKC02615.1"/>
    <property type="molecule type" value="Genomic_DNA"/>
</dbReference>
<protein>
    <submittedName>
        <fullName evidence="3">YtxH domain-containing protein</fullName>
    </submittedName>
</protein>
<dbReference type="AlphaFoldDB" id="A0A4U1CA01"/>
<evidence type="ECO:0000313" key="3">
    <source>
        <dbReference type="EMBL" id="TKC02615.1"/>
    </source>
</evidence>